<dbReference type="EMBL" id="ANPE02000048">
    <property type="protein sequence ID" value="EMY36013.1"/>
    <property type="molecule type" value="Genomic_DNA"/>
</dbReference>
<dbReference type="AlphaFoldDB" id="N1VCI9"/>
<organism evidence="2 3">
    <name type="scientific">Arthrobacter crystallopoietes BAB-32</name>
    <dbReference type="NCBI Taxonomy" id="1246476"/>
    <lineage>
        <taxon>Bacteria</taxon>
        <taxon>Bacillati</taxon>
        <taxon>Actinomycetota</taxon>
        <taxon>Actinomycetes</taxon>
        <taxon>Micrococcales</taxon>
        <taxon>Micrococcaceae</taxon>
        <taxon>Crystallibacter</taxon>
    </lineage>
</organism>
<dbReference type="InterPro" id="IPR047654">
    <property type="entry name" value="IS1634_transpos"/>
</dbReference>
<dbReference type="Pfam" id="PF01609">
    <property type="entry name" value="DDE_Tnp_1"/>
    <property type="match status" value="1"/>
</dbReference>
<sequence length="512" mass="57256">MRKVKTGSGATAVQIVDKSGGKYRIVEHLGSARTDAELAVLMRAGRDKLNPGQETLELGIESRPDPTRAVVQSSASRLLVDAIRAAYETLGFGAVEDEAFFQLVLARLVEPTSKADSIRVIDELGIPPVHRNTFTNALKRCGNNDYRDLVARACFAYSVSTTGISLLLYDVTTLYFEAEKEDDYRKVGYSKERRVDPQIVVGLLVDRSGFPLEIHSFQGNKAETHTIVPVIQAFQERHQVADMVVVADAGMLSNMNLQAVDDAGLRFIVGSKQAKAPQDLAAYFRWHGSHHDDGQTVDTITMRTKAADPSRIDKRAEPVWDPEKNNDQWRAVWQYRRKRAVRDRQTLNQQRNRALAIIEGQSRPKTARFVRTTGNTRTFDETSYERAMNLVGWKGYVSNIPARTMAAAELVGSYHDLWHVEQSFRMSKSDLAARPIFHRTKEAIDAHLTIVFTALAVARYLQHKTGLSLKKIINQLKPLREVTINIGGHELTADPQIPEDAAEILQKLGMPG</sequence>
<dbReference type="GO" id="GO:0006313">
    <property type="term" value="P:DNA transposition"/>
    <property type="evidence" value="ECO:0007669"/>
    <property type="project" value="InterPro"/>
</dbReference>
<reference evidence="2 3" key="1">
    <citation type="journal article" date="2013" name="Genome Announc.">
        <title>Draft Genome Sequence of Arthrobacter crystallopoietes Strain BAB-32, Revealing Genes for Bioremediation.</title>
        <authorList>
            <person name="Joshi M.N."/>
            <person name="Pandit A.S."/>
            <person name="Sharma A."/>
            <person name="Pandya R.V."/>
            <person name="Desai S.M."/>
            <person name="Saxena A.K."/>
            <person name="Bagatharia S.B."/>
        </authorList>
    </citation>
    <scope>NUCLEOTIDE SEQUENCE [LARGE SCALE GENOMIC DNA]</scope>
    <source>
        <strain evidence="2 3">BAB-32</strain>
    </source>
</reference>
<dbReference type="InterPro" id="IPR002559">
    <property type="entry name" value="Transposase_11"/>
</dbReference>
<feature type="domain" description="Transposase IS4-like" evidence="1">
    <location>
        <begin position="163"/>
        <end position="455"/>
    </location>
</feature>
<keyword evidence="3" id="KW-1185">Reference proteome</keyword>
<evidence type="ECO:0000313" key="2">
    <source>
        <dbReference type="EMBL" id="EMY36013.1"/>
    </source>
</evidence>
<dbReference type="PANTHER" id="PTHR34614:SF2">
    <property type="entry name" value="TRANSPOSASE IS4-LIKE DOMAIN-CONTAINING PROTEIN"/>
    <property type="match status" value="1"/>
</dbReference>
<dbReference type="PANTHER" id="PTHR34614">
    <property type="match status" value="1"/>
</dbReference>
<accession>N1VCI9</accession>
<proteinExistence type="predicted"/>
<dbReference type="InterPro" id="IPR012337">
    <property type="entry name" value="RNaseH-like_sf"/>
</dbReference>
<dbReference type="Proteomes" id="UP000010729">
    <property type="component" value="Unassembled WGS sequence"/>
</dbReference>
<dbReference type="SUPFAM" id="SSF53098">
    <property type="entry name" value="Ribonuclease H-like"/>
    <property type="match status" value="1"/>
</dbReference>
<name>N1VCI9_9MICC</name>
<dbReference type="NCBIfam" id="NF033559">
    <property type="entry name" value="transpos_IS1634"/>
    <property type="match status" value="1"/>
</dbReference>
<evidence type="ECO:0000259" key="1">
    <source>
        <dbReference type="Pfam" id="PF01609"/>
    </source>
</evidence>
<protein>
    <submittedName>
        <fullName evidence="2">TnpB family transposase</fullName>
    </submittedName>
</protein>
<comment type="caution">
    <text evidence="2">The sequence shown here is derived from an EMBL/GenBank/DDBJ whole genome shotgun (WGS) entry which is preliminary data.</text>
</comment>
<gene>
    <name evidence="2" type="ORF">D477_001319</name>
</gene>
<dbReference type="GO" id="GO:0004803">
    <property type="term" value="F:transposase activity"/>
    <property type="evidence" value="ECO:0007669"/>
    <property type="project" value="InterPro"/>
</dbReference>
<dbReference type="GO" id="GO:0003677">
    <property type="term" value="F:DNA binding"/>
    <property type="evidence" value="ECO:0007669"/>
    <property type="project" value="InterPro"/>
</dbReference>
<evidence type="ECO:0000313" key="3">
    <source>
        <dbReference type="Proteomes" id="UP000010729"/>
    </source>
</evidence>